<dbReference type="AlphaFoldDB" id="A0A139ARD6"/>
<feature type="compositionally biased region" description="Low complexity" evidence="10">
    <location>
        <begin position="167"/>
        <end position="179"/>
    </location>
</feature>
<dbReference type="PANTHER" id="PTHR24056:SF233">
    <property type="entry name" value="CYCLIN-DEPENDENT KINASE 9"/>
    <property type="match status" value="1"/>
</dbReference>
<gene>
    <name evidence="13" type="ORF">M427DRAFT_109115</name>
</gene>
<feature type="binding site" evidence="9">
    <location>
        <position position="226"/>
    </location>
    <ligand>
        <name>ATP</name>
        <dbReference type="ChEBI" id="CHEBI:30616"/>
    </ligand>
</feature>
<feature type="compositionally biased region" description="Acidic residues" evidence="10">
    <location>
        <begin position="115"/>
        <end position="125"/>
    </location>
</feature>
<dbReference type="Pfam" id="PF00069">
    <property type="entry name" value="Pkinase"/>
    <property type="match status" value="1"/>
</dbReference>
<feature type="compositionally biased region" description="Polar residues" evidence="10">
    <location>
        <begin position="31"/>
        <end position="59"/>
    </location>
</feature>
<name>A0A139ARD6_GONPJ</name>
<organism evidence="13 14">
    <name type="scientific">Gonapodya prolifera (strain JEL478)</name>
    <name type="common">Monoblepharis prolifera</name>
    <dbReference type="NCBI Taxonomy" id="1344416"/>
    <lineage>
        <taxon>Eukaryota</taxon>
        <taxon>Fungi</taxon>
        <taxon>Fungi incertae sedis</taxon>
        <taxon>Chytridiomycota</taxon>
        <taxon>Chytridiomycota incertae sedis</taxon>
        <taxon>Monoblepharidomycetes</taxon>
        <taxon>Monoblepharidales</taxon>
        <taxon>Gonapodyaceae</taxon>
        <taxon>Gonapodya</taxon>
    </lineage>
</organism>
<dbReference type="PROSITE" id="PS50011">
    <property type="entry name" value="PROTEIN_KINASE_DOM"/>
    <property type="match status" value="1"/>
</dbReference>
<dbReference type="SUPFAM" id="SSF56112">
    <property type="entry name" value="Protein kinase-like (PK-like)"/>
    <property type="match status" value="1"/>
</dbReference>
<evidence type="ECO:0000313" key="14">
    <source>
        <dbReference type="Proteomes" id="UP000070544"/>
    </source>
</evidence>
<accession>A0A139ARD6</accession>
<dbReference type="FunFam" id="1.10.510.10:FF:000624">
    <property type="entry name" value="Mitogen-activated protein kinase"/>
    <property type="match status" value="1"/>
</dbReference>
<keyword evidence="11" id="KW-0812">Transmembrane</keyword>
<evidence type="ECO:0000256" key="10">
    <source>
        <dbReference type="SAM" id="MobiDB-lite"/>
    </source>
</evidence>
<evidence type="ECO:0000256" key="1">
    <source>
        <dbReference type="ARBA" id="ARBA00004123"/>
    </source>
</evidence>
<evidence type="ECO:0000256" key="3">
    <source>
        <dbReference type="ARBA" id="ARBA00022527"/>
    </source>
</evidence>
<keyword evidence="11" id="KW-1133">Transmembrane helix</keyword>
<protein>
    <submittedName>
        <fullName evidence="13">Pkinase-domain-containing protein</fullName>
    </submittedName>
</protein>
<dbReference type="OrthoDB" id="28397at2759"/>
<comment type="subcellular location">
    <subcellularLocation>
        <location evidence="1">Nucleus</location>
    </subcellularLocation>
</comment>
<dbReference type="PANTHER" id="PTHR24056">
    <property type="entry name" value="CELL DIVISION PROTEIN KINASE"/>
    <property type="match status" value="1"/>
</dbReference>
<dbReference type="Proteomes" id="UP000070544">
    <property type="component" value="Unassembled WGS sequence"/>
</dbReference>
<evidence type="ECO:0000259" key="12">
    <source>
        <dbReference type="PROSITE" id="PS50011"/>
    </source>
</evidence>
<dbReference type="Gene3D" id="3.30.200.20">
    <property type="entry name" value="Phosphorylase Kinase, domain 1"/>
    <property type="match status" value="1"/>
</dbReference>
<dbReference type="PROSITE" id="PS00108">
    <property type="entry name" value="PROTEIN_KINASE_ST"/>
    <property type="match status" value="1"/>
</dbReference>
<keyword evidence="8" id="KW-0539">Nucleus</keyword>
<reference evidence="13 14" key="1">
    <citation type="journal article" date="2015" name="Genome Biol. Evol.">
        <title>Phylogenomic analyses indicate that early fungi evolved digesting cell walls of algal ancestors of land plants.</title>
        <authorList>
            <person name="Chang Y."/>
            <person name="Wang S."/>
            <person name="Sekimoto S."/>
            <person name="Aerts A.L."/>
            <person name="Choi C."/>
            <person name="Clum A."/>
            <person name="LaButti K.M."/>
            <person name="Lindquist E.A."/>
            <person name="Yee Ngan C."/>
            <person name="Ohm R.A."/>
            <person name="Salamov A.A."/>
            <person name="Grigoriev I.V."/>
            <person name="Spatafora J.W."/>
            <person name="Berbee M.L."/>
        </authorList>
    </citation>
    <scope>NUCLEOTIDE SEQUENCE [LARGE SCALE GENOMIC DNA]</scope>
    <source>
        <strain evidence="13 14">JEL478</strain>
    </source>
</reference>
<proteinExistence type="inferred from homology"/>
<dbReference type="InterPro" id="IPR017441">
    <property type="entry name" value="Protein_kinase_ATP_BS"/>
</dbReference>
<keyword evidence="14" id="KW-1185">Reference proteome</keyword>
<dbReference type="SMART" id="SM00220">
    <property type="entry name" value="S_TKc"/>
    <property type="match status" value="1"/>
</dbReference>
<comment type="similarity">
    <text evidence="2">Belongs to the protein kinase superfamily. CMGC Ser/Thr protein kinase family. CDC2/CDKX subfamily.</text>
</comment>
<evidence type="ECO:0000256" key="5">
    <source>
        <dbReference type="ARBA" id="ARBA00022741"/>
    </source>
</evidence>
<dbReference type="InterPro" id="IPR000719">
    <property type="entry name" value="Prot_kinase_dom"/>
</dbReference>
<evidence type="ECO:0000256" key="6">
    <source>
        <dbReference type="ARBA" id="ARBA00022777"/>
    </source>
</evidence>
<evidence type="ECO:0000256" key="11">
    <source>
        <dbReference type="SAM" id="Phobius"/>
    </source>
</evidence>
<dbReference type="GO" id="GO:0004693">
    <property type="term" value="F:cyclin-dependent protein serine/threonine kinase activity"/>
    <property type="evidence" value="ECO:0007669"/>
    <property type="project" value="TreeGrafter"/>
</dbReference>
<evidence type="ECO:0000256" key="9">
    <source>
        <dbReference type="PROSITE-ProRule" id="PRU10141"/>
    </source>
</evidence>
<evidence type="ECO:0000313" key="13">
    <source>
        <dbReference type="EMBL" id="KXS19289.1"/>
    </source>
</evidence>
<evidence type="ECO:0000256" key="7">
    <source>
        <dbReference type="ARBA" id="ARBA00022840"/>
    </source>
</evidence>
<keyword evidence="5 9" id="KW-0547">Nucleotide-binding</keyword>
<feature type="domain" description="Protein kinase" evidence="12">
    <location>
        <begin position="197"/>
        <end position="493"/>
    </location>
</feature>
<evidence type="ECO:0000256" key="2">
    <source>
        <dbReference type="ARBA" id="ARBA00006485"/>
    </source>
</evidence>
<keyword evidence="7 9" id="KW-0067">ATP-binding</keyword>
<dbReference type="STRING" id="1344416.A0A139ARD6"/>
<dbReference type="GO" id="GO:0005524">
    <property type="term" value="F:ATP binding"/>
    <property type="evidence" value="ECO:0007669"/>
    <property type="project" value="UniProtKB-UniRule"/>
</dbReference>
<keyword evidence="3" id="KW-0723">Serine/threonine-protein kinase</keyword>
<dbReference type="EMBL" id="KQ965739">
    <property type="protein sequence ID" value="KXS19289.1"/>
    <property type="molecule type" value="Genomic_DNA"/>
</dbReference>
<dbReference type="InterPro" id="IPR011009">
    <property type="entry name" value="Kinase-like_dom_sf"/>
</dbReference>
<evidence type="ECO:0000256" key="8">
    <source>
        <dbReference type="ARBA" id="ARBA00023242"/>
    </source>
</evidence>
<dbReference type="InterPro" id="IPR008271">
    <property type="entry name" value="Ser/Thr_kinase_AS"/>
</dbReference>
<evidence type="ECO:0000256" key="4">
    <source>
        <dbReference type="ARBA" id="ARBA00022679"/>
    </source>
</evidence>
<keyword evidence="4" id="KW-0808">Transferase</keyword>
<dbReference type="InterPro" id="IPR050108">
    <property type="entry name" value="CDK"/>
</dbReference>
<dbReference type="Gene3D" id="1.10.510.10">
    <property type="entry name" value="Transferase(Phosphotransferase) domain 1"/>
    <property type="match status" value="1"/>
</dbReference>
<dbReference type="PROSITE" id="PS00107">
    <property type="entry name" value="PROTEIN_KINASE_ATP"/>
    <property type="match status" value="1"/>
</dbReference>
<sequence length="533" mass="58598">MDSDPSAVSRKRPLPSATPSSPSDFKRQRQDGPSSSSPLHTPASASGTSSAQPGWTEDQNAPLPPRPNAPERPSHGEESVDGPDDYSFSPLADDLLRGGNGGGGTSARDGKSSDAEDGALEEGADGGDGRQTQDAEEGELPFSPPYEGPGDPVKAGTASGATQENGSHTASATSSSSAHFAPPDLPPLVGVTQVTDYDLYDTVGEGTFGVVRVGKEKATGKVVALKRIIIPEGDKDGFPVTALRELSLLKSLRHPNILRLLSIAVSPSNRTARTRGDVYMVFEYYPHDLAGLLENNEVLMDLAQVKMYIRQVMEGMKYLHASNIMHRDIKTANILVSDAGLVKIADFGLARPLDTSDRNREYTDKVVTRWYRPPELLMESARYDQAVDMWGVGCVFGELLLKRPIFPGRDDIDQLRLIFETTGTPTDDLWPGYRSLPLFRRNPDVLQMEYRRRQVRKRFERFGLGVVELLDGLLELNPERRWTAEGCLRHWWFTDRGGKEAEIGRCVWRGFNGGAPPICHLIVVIVFVFWNLI</sequence>
<feature type="region of interest" description="Disordered" evidence="10">
    <location>
        <begin position="1"/>
        <end position="184"/>
    </location>
</feature>
<keyword evidence="6 13" id="KW-0418">Kinase</keyword>
<keyword evidence="11" id="KW-0472">Membrane</keyword>
<dbReference type="GO" id="GO:0005634">
    <property type="term" value="C:nucleus"/>
    <property type="evidence" value="ECO:0007669"/>
    <property type="project" value="UniProtKB-SubCell"/>
</dbReference>
<feature type="transmembrane region" description="Helical" evidence="11">
    <location>
        <begin position="514"/>
        <end position="532"/>
    </location>
</feature>